<sequence>MDQTKTSKTILFILIQGSTCSGKTSFADYIDAILSPHLRIERIALDEYYKKRDFLFTDPVARNYDFDCPAAFDWDDIAATITGYVTNDRLIRCISFDFATQRRAEYHKKNTNPDVIVVEGLYAFNLFNSSVFDCSRISCWKKPPENENELIENETGIAECRSIRILLQANKKRVKELRAKRDQAERNTTAETESLDVRLDEYVWPATEKWVHSAHSRVDYLIPDGSFNVGECMRVAKELQKHLMVEGSIGEIKKVERRRNTGKSG</sequence>
<dbReference type="InterPro" id="IPR027417">
    <property type="entry name" value="P-loop_NTPase"/>
</dbReference>
<evidence type="ECO:0000313" key="4">
    <source>
        <dbReference type="Proteomes" id="UP000192639"/>
    </source>
</evidence>
<proteinExistence type="predicted"/>
<dbReference type="GO" id="GO:0016301">
    <property type="term" value="F:kinase activity"/>
    <property type="evidence" value="ECO:0007669"/>
    <property type="project" value="InterPro"/>
</dbReference>
<keyword evidence="1" id="KW-0175">Coiled coil</keyword>
<dbReference type="GO" id="GO:0005524">
    <property type="term" value="F:ATP binding"/>
    <property type="evidence" value="ECO:0007669"/>
    <property type="project" value="InterPro"/>
</dbReference>
<dbReference type="VEuPathDB" id="MicrosporidiaDB:ECANGB1_1745"/>
<keyword evidence="4" id="KW-1185">Reference proteome</keyword>
<evidence type="ECO:0000259" key="2">
    <source>
        <dbReference type="Pfam" id="PF00485"/>
    </source>
</evidence>
<evidence type="ECO:0000313" key="3">
    <source>
        <dbReference type="EMBL" id="ORD93688.1"/>
    </source>
</evidence>
<protein>
    <submittedName>
        <fullName evidence="3">URK</fullName>
    </submittedName>
</protein>
<accession>A0A1Y1S5I6</accession>
<gene>
    <name evidence="3" type="primary">URK</name>
    <name evidence="3" type="ORF">ECANGB1_1745</name>
</gene>
<organism evidence="3 4">
    <name type="scientific">Enterospora canceri</name>
    <dbReference type="NCBI Taxonomy" id="1081671"/>
    <lineage>
        <taxon>Eukaryota</taxon>
        <taxon>Fungi</taxon>
        <taxon>Fungi incertae sedis</taxon>
        <taxon>Microsporidia</taxon>
        <taxon>Enterocytozoonidae</taxon>
        <taxon>Enterospora</taxon>
    </lineage>
</organism>
<dbReference type="Gene3D" id="3.40.50.300">
    <property type="entry name" value="P-loop containing nucleotide triphosphate hydrolases"/>
    <property type="match status" value="1"/>
</dbReference>
<dbReference type="AlphaFoldDB" id="A0A1Y1S5I6"/>
<comment type="caution">
    <text evidence="3">The sequence shown here is derived from an EMBL/GenBank/DDBJ whole genome shotgun (WGS) entry which is preliminary data.</text>
</comment>
<dbReference type="Pfam" id="PF00485">
    <property type="entry name" value="PRK"/>
    <property type="match status" value="1"/>
</dbReference>
<reference evidence="3 4" key="1">
    <citation type="journal article" date="2017" name="Environ. Microbiol.">
        <title>Decay of the glycolytic pathway and adaptation to intranuclear parasitism within Enterocytozoonidae microsporidia.</title>
        <authorList>
            <person name="Wiredu Boakye D."/>
            <person name="Jaroenlak P."/>
            <person name="Prachumwat A."/>
            <person name="Williams T.A."/>
            <person name="Bateman K.S."/>
            <person name="Itsathitphaisarn O."/>
            <person name="Sritunyalucksana K."/>
            <person name="Paszkiewicz K.H."/>
            <person name="Moore K.A."/>
            <person name="Stentiford G.D."/>
            <person name="Williams B.A."/>
        </authorList>
    </citation>
    <scope>NUCLEOTIDE SEQUENCE [LARGE SCALE GENOMIC DNA]</scope>
    <source>
        <strain evidence="3 4">GB1</strain>
    </source>
</reference>
<dbReference type="PANTHER" id="PTHR10285">
    <property type="entry name" value="URIDINE KINASE"/>
    <property type="match status" value="1"/>
</dbReference>
<dbReference type="EMBL" id="LWDP01000054">
    <property type="protein sequence ID" value="ORD93688.1"/>
    <property type="molecule type" value="Genomic_DNA"/>
</dbReference>
<evidence type="ECO:0000256" key="1">
    <source>
        <dbReference type="SAM" id="Coils"/>
    </source>
</evidence>
<name>A0A1Y1S5I6_9MICR</name>
<feature type="domain" description="Phosphoribulokinase/uridine kinase" evidence="2">
    <location>
        <begin position="13"/>
        <end position="124"/>
    </location>
</feature>
<dbReference type="InterPro" id="IPR006083">
    <property type="entry name" value="PRK/URK"/>
</dbReference>
<dbReference type="SUPFAM" id="SSF52540">
    <property type="entry name" value="P-loop containing nucleoside triphosphate hydrolases"/>
    <property type="match status" value="1"/>
</dbReference>
<dbReference type="OrthoDB" id="2195084at2759"/>
<feature type="coiled-coil region" evidence="1">
    <location>
        <begin position="167"/>
        <end position="194"/>
    </location>
</feature>
<dbReference type="Proteomes" id="UP000192639">
    <property type="component" value="Unassembled WGS sequence"/>
</dbReference>